<dbReference type="NCBIfam" id="TIGR04131">
    <property type="entry name" value="Bac_Flav_CTERM"/>
    <property type="match status" value="1"/>
</dbReference>
<dbReference type="AlphaFoldDB" id="A0A4V1M9Y3"/>
<dbReference type="Proteomes" id="UP000290545">
    <property type="component" value="Unassembled WGS sequence"/>
</dbReference>
<proteinExistence type="predicted"/>
<gene>
    <name evidence="2" type="ORF">ESB13_14275</name>
</gene>
<accession>A0A4V1M9Y3</accession>
<dbReference type="PANTHER" id="PTHR46534:SF1">
    <property type="entry name" value="IGGFC-BINDING PROTEIN N-TERMINAL DOMAIN-CONTAINING PROTEIN"/>
    <property type="match status" value="1"/>
</dbReference>
<dbReference type="SUPFAM" id="SSF49299">
    <property type="entry name" value="PKD domain"/>
    <property type="match status" value="3"/>
</dbReference>
<dbReference type="InterPro" id="IPR026341">
    <property type="entry name" value="T9SS_type_B"/>
</dbReference>
<protein>
    <submittedName>
        <fullName evidence="2">T9SS type B sorting domain-containing protein</fullName>
    </submittedName>
</protein>
<dbReference type="Pfam" id="PF17517">
    <property type="entry name" value="IgGFc_binding"/>
    <property type="match status" value="1"/>
</dbReference>
<comment type="caution">
    <text evidence="2">The sequence shown here is derived from an EMBL/GenBank/DDBJ whole genome shotgun (WGS) entry which is preliminary data.</text>
</comment>
<dbReference type="Gene3D" id="2.60.40.10">
    <property type="entry name" value="Immunoglobulins"/>
    <property type="match status" value="3"/>
</dbReference>
<reference evidence="2 3" key="1">
    <citation type="submission" date="2019-01" db="EMBL/GenBank/DDBJ databases">
        <title>Filimonas sp. strain TTM-71.</title>
        <authorList>
            <person name="Chen W.-M."/>
        </authorList>
    </citation>
    <scope>NUCLEOTIDE SEQUENCE [LARGE SCALE GENOMIC DNA]</scope>
    <source>
        <strain evidence="2 3">TTM-71</strain>
    </source>
</reference>
<dbReference type="RefSeq" id="WP_164974214.1">
    <property type="nucleotide sequence ID" value="NZ_SDHZ01000002.1"/>
</dbReference>
<dbReference type="CDD" id="cd00146">
    <property type="entry name" value="PKD"/>
    <property type="match status" value="2"/>
</dbReference>
<feature type="domain" description="PKD" evidence="1">
    <location>
        <begin position="798"/>
        <end position="842"/>
    </location>
</feature>
<dbReference type="InterPro" id="IPR022409">
    <property type="entry name" value="PKD/Chitinase_dom"/>
</dbReference>
<organism evidence="2 3">
    <name type="scientific">Filimonas effusa</name>
    <dbReference type="NCBI Taxonomy" id="2508721"/>
    <lineage>
        <taxon>Bacteria</taxon>
        <taxon>Pseudomonadati</taxon>
        <taxon>Bacteroidota</taxon>
        <taxon>Chitinophagia</taxon>
        <taxon>Chitinophagales</taxon>
        <taxon>Chitinophagaceae</taxon>
        <taxon>Filimonas</taxon>
    </lineage>
</organism>
<dbReference type="InterPro" id="IPR000601">
    <property type="entry name" value="PKD_dom"/>
</dbReference>
<dbReference type="InterPro" id="IPR013783">
    <property type="entry name" value="Ig-like_fold"/>
</dbReference>
<dbReference type="SMART" id="SM00089">
    <property type="entry name" value="PKD"/>
    <property type="match status" value="2"/>
</dbReference>
<dbReference type="InterPro" id="IPR035234">
    <property type="entry name" value="IgGFc-bd_N"/>
</dbReference>
<evidence type="ECO:0000259" key="1">
    <source>
        <dbReference type="PROSITE" id="PS50093"/>
    </source>
</evidence>
<evidence type="ECO:0000313" key="2">
    <source>
        <dbReference type="EMBL" id="RXK83274.1"/>
    </source>
</evidence>
<dbReference type="Pfam" id="PF18911">
    <property type="entry name" value="PKD_4"/>
    <property type="match status" value="2"/>
</dbReference>
<evidence type="ECO:0000313" key="3">
    <source>
        <dbReference type="Proteomes" id="UP000290545"/>
    </source>
</evidence>
<dbReference type="Pfam" id="PF13585">
    <property type="entry name" value="CHU_C"/>
    <property type="match status" value="1"/>
</dbReference>
<dbReference type="PANTHER" id="PTHR46534">
    <property type="entry name" value="IGGFC_BINDING DOMAIN-CONTAINING PROTEIN"/>
    <property type="match status" value="1"/>
</dbReference>
<feature type="domain" description="PKD" evidence="1">
    <location>
        <begin position="961"/>
        <end position="1017"/>
    </location>
</feature>
<keyword evidence="3" id="KW-1185">Reference proteome</keyword>
<dbReference type="InterPro" id="IPR035986">
    <property type="entry name" value="PKD_dom_sf"/>
</dbReference>
<dbReference type="EMBL" id="SDHZ01000002">
    <property type="protein sequence ID" value="RXK83274.1"/>
    <property type="molecule type" value="Genomic_DNA"/>
</dbReference>
<dbReference type="PROSITE" id="PS50093">
    <property type="entry name" value="PKD"/>
    <property type="match status" value="2"/>
</dbReference>
<name>A0A4V1M9Y3_9BACT</name>
<sequence length="1187" mass="128374">MIKQFIIISVILVAGISRVCGQQLSNSGQDFWVAYGHHQFFEAGNTNGQEMVLYLSTDDKPANVTVSINGTSWKKTYKVPANSALATDYMPKSGVSDARLYTPPVSFGGTGSEGIFNRGIHIESDVPIVAYAHIFGLQSSGATMLLPVETWGFNYTSLNFTQRFNTDCFSWLHVIAAHDNTRIEITTTVPTRGGRTAGEKFNVVLNKGQVYQMLGSGTSVPVGSGYDVSGSTIKVVPNDEGKCFPVAAFSGSSRTQMSMGNCTPLGGDNFIQQLFPAQAWGKRYLTAPFSLSQDATVSMPCYYRVLVEDPATEVRINGALLPGLTPGRYYQFASSSADYITANKPIMVAQYMPSTGCNGSVVGDEEMIYLSPVEQAIKKVVFFRTTNTKIEVNYLTLIIPTQGLLSLRIDGSATYDHSYPHPALPGYSVVVKRWKAAQAQVKVESDSAFTAVTYGQGGTESYGYNAGTLMNNLRGKGEVKNQYSEAPGASSYTCRNTPFFPSVFISIKPTVLRWAFSEGGAMSPATDVVEVSPEPVDSQRVNNLWYYQYTLKQPVAYTDTGNKILPVYYTHPSLESCNHTEVVNIPVVVKPAVKAGFSYSNSPAAQTYTGCRLDTLYFTPLTPASRYRWSFSAAIADTLWQEAPKKLYAAAGNYQVRMQGIMPDGCVADTTIAIQVYPAPVADFSLSASAVCEQSQVSASSAASYGGPASFQSYYWSSGDGRVIDNNNKAPGIRYDHHGIYMVKHVARISETCISDTVTHVVQVYARPVAAFSFPGGCLDASGEVRFTNTSSVADAQPMTYLWNFGDAGSGAANSSTLQHPVHRYTDYKEYTLVLKATTSEGCVHDTTVKASFALRPIMNFDAIPGICGNRTDVLIDKARVTNGVPGSGFYKGPGTGSDGHFNAKQAGAGTQRVWYIYETSGDCKDSISQTIAVLPQPKAGFTVTQEGVCEGVAHTFTDASEESGAVITAHNWLFGDGTVAWETSPVKQYLRPGTYSVRLVVTDASGCISDTTQKTVVLYPKPVVDAGPVRVGKEGTTVTLAGSINDVTAALRWTPATGLSSDAILHPVALVEKDITYTLTATSLYNCQSFDTTSVKVSRLLEIPNVFSPNGDGINDTWMIKNITDYSRVIVQVFNRYGVRVWESAGAGRSWDGNYNQKILPAGTYYYVINLNNGSKPLTGSVTIIR</sequence>